<feature type="domain" description="Aminoglycoside phosphotransferase" evidence="1">
    <location>
        <begin position="19"/>
        <end position="259"/>
    </location>
</feature>
<evidence type="ECO:0000259" key="2">
    <source>
        <dbReference type="Pfam" id="PF22740"/>
    </source>
</evidence>
<feature type="domain" description="RapZ C-terminal" evidence="2">
    <location>
        <begin position="354"/>
        <end position="478"/>
    </location>
</feature>
<evidence type="ECO:0000313" key="4">
    <source>
        <dbReference type="Proteomes" id="UP000711407"/>
    </source>
</evidence>
<sequence>MDDKVSLFSGLIGSGTIELSPLAESGSNRKYYRLKDLSAGREVIAVYNEDVRENEAFINLDKALASCGVRVPHVIAVSADRMAYLQEDLGNTSLYDVISRCKANPAEVESARLLSSLLDDCMRQLARIHWVASPSIDFSRCYPVGSMTARDILWDLNYCKYCFFRPVYAEFDESRLQDDFDKLCQRMLEAIGMQPSRVFMYRDFQSRNVMVKDGAAWFIDFQGGRAGLFLYDVVSFLWQGRAGFSADERLRLVDVYFDEAARIMPEIDRSRFVDLLPEVVLFRSLQVLGTYGFRGLYERKKTFQSSIPAVLRNIMDISDSISDRYPEIVSVVRRLEHKYDVSAVVDTDTFDGLTVTVSSFSYKKGYPEDTSGNGGGFVFDCRAIHNPGRYDEYKQLTGMDAPVRQFLEKDGEILPFIEHVKALVGQSVDRYVKRSFKSLCVSFGCTGGQHRSVYSAEVIADWLSKRGDVRVHLIHREQGVDRYLN</sequence>
<dbReference type="SUPFAM" id="SSF56112">
    <property type="entry name" value="Protein kinase-like (PK-like)"/>
    <property type="match status" value="1"/>
</dbReference>
<dbReference type="Proteomes" id="UP000711407">
    <property type="component" value="Unassembled WGS sequence"/>
</dbReference>
<name>A0A4Q0UAP1_9BACT</name>
<reference evidence="3" key="1">
    <citation type="journal article" date="2021" name="PeerJ">
        <title>Extensive microbial diversity within the chicken gut microbiome revealed by metagenomics and culture.</title>
        <authorList>
            <person name="Gilroy R."/>
            <person name="Ravi A."/>
            <person name="Getino M."/>
            <person name="Pursley I."/>
            <person name="Horton D.L."/>
            <person name="Alikhan N.F."/>
            <person name="Baker D."/>
            <person name="Gharbi K."/>
            <person name="Hall N."/>
            <person name="Watson M."/>
            <person name="Adriaenssens E.M."/>
            <person name="Foster-Nyarko E."/>
            <person name="Jarju S."/>
            <person name="Secka A."/>
            <person name="Antonio M."/>
            <person name="Oren A."/>
            <person name="Chaudhuri R.R."/>
            <person name="La Ragione R."/>
            <person name="Hildebrand F."/>
            <person name="Pallen M.J."/>
        </authorList>
    </citation>
    <scope>NUCLEOTIDE SEQUENCE</scope>
    <source>
        <strain evidence="3">4100</strain>
    </source>
</reference>
<dbReference type="PANTHER" id="PTHR30448">
    <property type="entry name" value="RNASE ADAPTER PROTEIN RAPZ"/>
    <property type="match status" value="1"/>
</dbReference>
<dbReference type="Pfam" id="PF01636">
    <property type="entry name" value="APH"/>
    <property type="match status" value="1"/>
</dbReference>
<evidence type="ECO:0000313" key="3">
    <source>
        <dbReference type="EMBL" id="HJE39786.1"/>
    </source>
</evidence>
<organism evidence="3 4">
    <name type="scientific">Candidatus Amulumruptor caecigallinarius</name>
    <dbReference type="NCBI Taxonomy" id="2109911"/>
    <lineage>
        <taxon>Bacteria</taxon>
        <taxon>Pseudomonadati</taxon>
        <taxon>Bacteroidota</taxon>
        <taxon>Bacteroidia</taxon>
        <taxon>Bacteroidales</taxon>
        <taxon>Muribaculaceae</taxon>
        <taxon>Candidatus Amulumruptor</taxon>
    </lineage>
</organism>
<dbReference type="Gene3D" id="3.90.1200.10">
    <property type="match status" value="1"/>
</dbReference>
<gene>
    <name evidence="3" type="ORF">K8V47_08540</name>
</gene>
<dbReference type="GO" id="GO:0005524">
    <property type="term" value="F:ATP binding"/>
    <property type="evidence" value="ECO:0007669"/>
    <property type="project" value="InterPro"/>
</dbReference>
<reference evidence="3" key="2">
    <citation type="submission" date="2021-09" db="EMBL/GenBank/DDBJ databases">
        <authorList>
            <person name="Gilroy R."/>
        </authorList>
    </citation>
    <scope>NUCLEOTIDE SEQUENCE</scope>
    <source>
        <strain evidence="3">4100</strain>
    </source>
</reference>
<dbReference type="EMBL" id="DYXT01000045">
    <property type="protein sequence ID" value="HJE39786.1"/>
    <property type="molecule type" value="Genomic_DNA"/>
</dbReference>
<proteinExistence type="predicted"/>
<comment type="caution">
    <text evidence="3">The sequence shown here is derived from an EMBL/GenBank/DDBJ whole genome shotgun (WGS) entry which is preliminary data.</text>
</comment>
<dbReference type="InterPro" id="IPR011009">
    <property type="entry name" value="Kinase-like_dom_sf"/>
</dbReference>
<dbReference type="InterPro" id="IPR005337">
    <property type="entry name" value="RapZ-like"/>
</dbReference>
<accession>A0A4Q0UAP1</accession>
<dbReference type="PANTHER" id="PTHR30448:SF0">
    <property type="entry name" value="RNASE ADAPTER PROTEIN RAPZ"/>
    <property type="match status" value="1"/>
</dbReference>
<protein>
    <submittedName>
        <fullName evidence="3">Phosphotransferase</fullName>
    </submittedName>
</protein>
<dbReference type="InterPro" id="IPR053931">
    <property type="entry name" value="RapZ_C"/>
</dbReference>
<evidence type="ECO:0000259" key="1">
    <source>
        <dbReference type="Pfam" id="PF01636"/>
    </source>
</evidence>
<dbReference type="Pfam" id="PF22740">
    <property type="entry name" value="PapZ_C"/>
    <property type="match status" value="1"/>
</dbReference>
<dbReference type="Gene3D" id="3.30.200.20">
    <property type="entry name" value="Phosphorylase Kinase, domain 1"/>
    <property type="match status" value="1"/>
</dbReference>
<dbReference type="InterPro" id="IPR002575">
    <property type="entry name" value="Aminoglycoside_PTrfase"/>
</dbReference>
<dbReference type="AlphaFoldDB" id="A0A4Q0UAP1"/>